<proteinExistence type="inferred from homology"/>
<evidence type="ECO:0000256" key="3">
    <source>
        <dbReference type="ARBA" id="ARBA00020978"/>
    </source>
</evidence>
<dbReference type="InParanoid" id="A0A151GWF8"/>
<gene>
    <name evidence="9" type="ORF">DCS_02581</name>
</gene>
<dbReference type="InterPro" id="IPR033370">
    <property type="entry name" value="COG1"/>
</dbReference>
<reference evidence="9 10" key="1">
    <citation type="journal article" date="2016" name="Sci. Rep.">
        <title>Insights into Adaptations to a Near-Obligate Nematode Endoparasitic Lifestyle from the Finished Genome of Drechmeria coniospora.</title>
        <authorList>
            <person name="Zhang L."/>
            <person name="Zhou Z."/>
            <person name="Guo Q."/>
            <person name="Fokkens L."/>
            <person name="Miskei M."/>
            <person name="Pocsi I."/>
            <person name="Zhang W."/>
            <person name="Chen M."/>
            <person name="Wang L."/>
            <person name="Sun Y."/>
            <person name="Donzelli B.G."/>
            <person name="Gibson D.M."/>
            <person name="Nelson D.R."/>
            <person name="Luo J.G."/>
            <person name="Rep M."/>
            <person name="Liu H."/>
            <person name="Yang S."/>
            <person name="Wang J."/>
            <person name="Krasnoff S.B."/>
            <person name="Xu Y."/>
            <person name="Molnar I."/>
            <person name="Lin M."/>
        </authorList>
    </citation>
    <scope>NUCLEOTIDE SEQUENCE [LARGE SCALE GENOMIC DNA]</scope>
    <source>
        <strain evidence="9 10">ARSEF 6962</strain>
    </source>
</reference>
<evidence type="ECO:0000313" key="10">
    <source>
        <dbReference type="Proteomes" id="UP000076580"/>
    </source>
</evidence>
<dbReference type="GO" id="GO:0017119">
    <property type="term" value="C:Golgi transport complex"/>
    <property type="evidence" value="ECO:0007669"/>
    <property type="project" value="InterPro"/>
</dbReference>
<evidence type="ECO:0000256" key="7">
    <source>
        <dbReference type="ARBA" id="ARBA00023136"/>
    </source>
</evidence>
<evidence type="ECO:0000256" key="2">
    <source>
        <dbReference type="ARBA" id="ARBA00006653"/>
    </source>
</evidence>
<feature type="region of interest" description="Disordered" evidence="8">
    <location>
        <begin position="686"/>
        <end position="869"/>
    </location>
</feature>
<keyword evidence="10" id="KW-1185">Reference proteome</keyword>
<evidence type="ECO:0000256" key="4">
    <source>
        <dbReference type="ARBA" id="ARBA00022448"/>
    </source>
</evidence>
<dbReference type="EMBL" id="LAYC01000001">
    <property type="protein sequence ID" value="KYK61439.1"/>
    <property type="molecule type" value="Genomic_DNA"/>
</dbReference>
<feature type="compositionally biased region" description="Basic and acidic residues" evidence="8">
    <location>
        <begin position="796"/>
        <end position="826"/>
    </location>
</feature>
<dbReference type="RefSeq" id="XP_040660791.1">
    <property type="nucleotide sequence ID" value="XM_040799908.1"/>
</dbReference>
<keyword evidence="7" id="KW-0472">Membrane</keyword>
<comment type="similarity">
    <text evidence="2">Belongs to the COG1 family.</text>
</comment>
<keyword evidence="6" id="KW-0333">Golgi apparatus</keyword>
<evidence type="ECO:0000256" key="6">
    <source>
        <dbReference type="ARBA" id="ARBA00023034"/>
    </source>
</evidence>
<feature type="compositionally biased region" description="Basic and acidic residues" evidence="8">
    <location>
        <begin position="833"/>
        <end position="869"/>
    </location>
</feature>
<organism evidence="9 10">
    <name type="scientific">Drechmeria coniospora</name>
    <name type="common">Nematophagous fungus</name>
    <name type="synonym">Meria coniospora</name>
    <dbReference type="NCBI Taxonomy" id="98403"/>
    <lineage>
        <taxon>Eukaryota</taxon>
        <taxon>Fungi</taxon>
        <taxon>Dikarya</taxon>
        <taxon>Ascomycota</taxon>
        <taxon>Pezizomycotina</taxon>
        <taxon>Sordariomycetes</taxon>
        <taxon>Hypocreomycetidae</taxon>
        <taxon>Hypocreales</taxon>
        <taxon>Ophiocordycipitaceae</taxon>
        <taxon>Drechmeria</taxon>
    </lineage>
</organism>
<dbReference type="Proteomes" id="UP000076580">
    <property type="component" value="Chromosome 01"/>
</dbReference>
<keyword evidence="4" id="KW-0813">Transport</keyword>
<accession>A0A151GWF8</accession>
<dbReference type="PANTHER" id="PTHR31658:SF0">
    <property type="entry name" value="CONSERVED OLIGOMERIC GOLGI COMPLEX SUBUNIT 1"/>
    <property type="match status" value="1"/>
</dbReference>
<comment type="caution">
    <text evidence="9">The sequence shown here is derived from an EMBL/GenBank/DDBJ whole genome shotgun (WGS) entry which is preliminary data.</text>
</comment>
<evidence type="ECO:0000256" key="8">
    <source>
        <dbReference type="SAM" id="MobiDB-lite"/>
    </source>
</evidence>
<dbReference type="PANTHER" id="PTHR31658">
    <property type="entry name" value="CONSERVED OLIGOMERIC GOLGI COMPLEX SUBUNIT 1"/>
    <property type="match status" value="1"/>
</dbReference>
<dbReference type="Pfam" id="PF08700">
    <property type="entry name" value="VPS51_Exo84_N"/>
    <property type="match status" value="1"/>
</dbReference>
<evidence type="ECO:0000256" key="1">
    <source>
        <dbReference type="ARBA" id="ARBA00004395"/>
    </source>
</evidence>
<dbReference type="AlphaFoldDB" id="A0A151GWF8"/>
<dbReference type="GO" id="GO:0015031">
    <property type="term" value="P:protein transport"/>
    <property type="evidence" value="ECO:0007669"/>
    <property type="project" value="UniProtKB-KW"/>
</dbReference>
<evidence type="ECO:0000256" key="5">
    <source>
        <dbReference type="ARBA" id="ARBA00022927"/>
    </source>
</evidence>
<comment type="subcellular location">
    <subcellularLocation>
        <location evidence="1">Golgi apparatus membrane</location>
        <topology evidence="1">Peripheral membrane protein</topology>
    </subcellularLocation>
</comment>
<dbReference type="GeneID" id="63715224"/>
<feature type="compositionally biased region" description="Basic and acidic residues" evidence="8">
    <location>
        <begin position="712"/>
        <end position="723"/>
    </location>
</feature>
<protein>
    <recommendedName>
        <fullName evidence="3">Conserved oligomeric Golgi complex subunit 1</fullName>
    </recommendedName>
</protein>
<keyword evidence="5" id="KW-0653">Protein transport</keyword>
<dbReference type="STRING" id="98403.A0A151GWF8"/>
<sequence length="943" mass="103952">MASLPDTSTLTSSAQIFSTNHTLPQIRSIHKSLQVQIEEKSTRLRTQVGGSYRELLGTADTIVQMRSDNNRAQELLSKMGSRCGRAFLSSKATSLANFEAADENTSTGRAARLKLLDACGLVVGRILRGQGGLEEATTSGGRLVLAAKVWVLLRLLIKGLDGEGVDKNSARALVTASKSRDSLRRRLLNAIDGVLDKSDDSTERDDVLNALCAHSLVNSSGTRDALRHFLSVRAGAMALAFDLEENERTTTTEDVVRSLRLYTGTILDVQALVPAKLSPALAGLNNQKLLADSSLKLLEGLRLDLYGQWCSDEIQCFAPFIRHDDLGGSLARDMLSKWTEDGAQVLLHGLKKTLDQMADFKSITDLRTQVLQLWIRDGGRARGFDPSEMQDDLREAINTRMLAVLESKVTKLRLVGSEIRATLEGWREGVTDKHAGLWEEDGYDAALSNGAAPFVQEVLSRLYGRNDAVSKAIHSYSSWFHVIGDVKEVVEQLKKQRWDNDVDEVEDEETIEARQNILSKDDPQKLQDMLDTTLDKSFKDLEEQLAKLWRERPEGTTNSAVAMYLVRILREIRSQLPERPSISDFGLAMVPSLHRQIVLQVSAPALDNFSTNSLTMRTVPSRPLWEGELPLPSQPSPEIFQFLRALSLSMMDAGVDLWSASALAMMKKHLCERLCAAWQTQLTELPADGMPSRSGYENEADGDEKGVGNQSSDEKEDKSRRDDEENGEDQADEKGAESQDGNEQAENQEGDQKAASGQVDDEEKVGNQEGGQKEVSGQVDDEEKAEEQEGNDDEAEHQASDDKETENQGGDEKVDSSQVGDEEKAGNQEADEVERANQADKEHEVEVQGTGEKKPGEKDGDDGGKDDGLAGERVRDLVIQWLFDVSYLKGGVGSISGTASEDIETLREELCSRTGLDDVSLQRIGQLSQEYWRRTSLLFGLLA</sequence>
<feature type="compositionally biased region" description="Acidic residues" evidence="8">
    <location>
        <begin position="779"/>
        <end position="795"/>
    </location>
</feature>
<name>A0A151GWF8_DRECN</name>
<evidence type="ECO:0000313" key="9">
    <source>
        <dbReference type="EMBL" id="KYK61439.1"/>
    </source>
</evidence>
<dbReference type="GO" id="GO:0000139">
    <property type="term" value="C:Golgi membrane"/>
    <property type="evidence" value="ECO:0007669"/>
    <property type="project" value="UniProtKB-SubCell"/>
</dbReference>
<dbReference type="GO" id="GO:0006891">
    <property type="term" value="P:intra-Golgi vesicle-mediated transport"/>
    <property type="evidence" value="ECO:0007669"/>
    <property type="project" value="InterPro"/>
</dbReference>